<accession>A0A1J5PTH5</accession>
<organism evidence="1">
    <name type="scientific">mine drainage metagenome</name>
    <dbReference type="NCBI Taxonomy" id="410659"/>
    <lineage>
        <taxon>unclassified sequences</taxon>
        <taxon>metagenomes</taxon>
        <taxon>ecological metagenomes</taxon>
    </lineage>
</organism>
<comment type="caution">
    <text evidence="1">The sequence shown here is derived from an EMBL/GenBank/DDBJ whole genome shotgun (WGS) entry which is preliminary data.</text>
</comment>
<name>A0A1J5PTH5_9ZZZZ</name>
<sequence length="90" mass="9116">MPPGEGDHLDLKLVLGGLGDPVAVGLLHNLPGLRCKQLVQCLRGEFEGLRRGVKNAVGALGPGGTAADKVNLPAADPGDGLHIAGHLAEL</sequence>
<gene>
    <name evidence="1" type="ORF">GALL_439040</name>
</gene>
<protein>
    <submittedName>
        <fullName evidence="1">Uncharacterized protein</fullName>
    </submittedName>
</protein>
<reference evidence="1" key="1">
    <citation type="submission" date="2016-10" db="EMBL/GenBank/DDBJ databases">
        <title>Sequence of Gallionella enrichment culture.</title>
        <authorList>
            <person name="Poehlein A."/>
            <person name="Muehling M."/>
            <person name="Daniel R."/>
        </authorList>
    </citation>
    <scope>NUCLEOTIDE SEQUENCE</scope>
</reference>
<dbReference type="AlphaFoldDB" id="A0A1J5PTH5"/>
<evidence type="ECO:0000313" key="1">
    <source>
        <dbReference type="EMBL" id="OIQ74442.1"/>
    </source>
</evidence>
<proteinExistence type="predicted"/>
<dbReference type="EMBL" id="MLJW01002508">
    <property type="protein sequence ID" value="OIQ74442.1"/>
    <property type="molecule type" value="Genomic_DNA"/>
</dbReference>